<dbReference type="SUPFAM" id="SSF51679">
    <property type="entry name" value="Bacterial luciferase-like"/>
    <property type="match status" value="1"/>
</dbReference>
<evidence type="ECO:0000256" key="1">
    <source>
        <dbReference type="ARBA" id="ARBA00023002"/>
    </source>
</evidence>
<dbReference type="CDD" id="cd01097">
    <property type="entry name" value="Tetrahydromethanopterin_reductase"/>
    <property type="match status" value="1"/>
</dbReference>
<dbReference type="GO" id="GO:0016705">
    <property type="term" value="F:oxidoreductase activity, acting on paired donors, with incorporation or reduction of molecular oxygen"/>
    <property type="evidence" value="ECO:0007669"/>
    <property type="project" value="InterPro"/>
</dbReference>
<evidence type="ECO:0000313" key="4">
    <source>
        <dbReference type="EMBL" id="CAB4972716.1"/>
    </source>
</evidence>
<dbReference type="AlphaFoldDB" id="A0A6J7LW38"/>
<name>A0A6J7LW38_9ZZZZ</name>
<reference evidence="4" key="1">
    <citation type="submission" date="2020-05" db="EMBL/GenBank/DDBJ databases">
        <authorList>
            <person name="Chiriac C."/>
            <person name="Salcher M."/>
            <person name="Ghai R."/>
            <person name="Kavagutti S V."/>
        </authorList>
    </citation>
    <scope>NUCLEOTIDE SEQUENCE</scope>
</reference>
<dbReference type="PANTHER" id="PTHR43244:SF1">
    <property type="entry name" value="5,10-METHYLENETETRAHYDROMETHANOPTERIN REDUCTASE"/>
    <property type="match status" value="1"/>
</dbReference>
<sequence length="363" mass="39329">MTTALPQLNELSFYGLPGAPKSPQDLIQECKDGEALGFGSTFLSERFNIKEIATISGVAGAVTSTLGIATGATNHNTRHPMVTASFSTTMHRLTNARFALGLGRGMDAVFKAYGLPTITTAQMEDFASIMRRLWNGEAIIGHNGPAGRWPFLQIDPDFREDIPLMLTAFGPQSLALGGRAFDGVILHTFFTDETLQRCVRTVKEAAEQAGRDPDKVRVWSCYATIGDWVPEDIRLKKTVGRLATYLQAYGDLMVRTNNWDPAVLARFRADPFVAGFRGALDQKATTAELEHVATLLPDEWLAPATYGSAETCAKAVLRQLDLGADGVILHGASPKDLAPVIPAYRAIRPAGRFDHLKANPAAS</sequence>
<dbReference type="Pfam" id="PF00296">
    <property type="entry name" value="Bac_luciferase"/>
    <property type="match status" value="1"/>
</dbReference>
<dbReference type="Gene3D" id="3.20.20.30">
    <property type="entry name" value="Luciferase-like domain"/>
    <property type="match status" value="1"/>
</dbReference>
<proteinExistence type="predicted"/>
<dbReference type="InterPro" id="IPR050564">
    <property type="entry name" value="F420-G6PD/mer"/>
</dbReference>
<protein>
    <submittedName>
        <fullName evidence="4">Unannotated protein</fullName>
    </submittedName>
</protein>
<dbReference type="PANTHER" id="PTHR43244">
    <property type="match status" value="1"/>
</dbReference>
<keyword evidence="1" id="KW-0560">Oxidoreductase</keyword>
<organism evidence="4">
    <name type="scientific">freshwater metagenome</name>
    <dbReference type="NCBI Taxonomy" id="449393"/>
    <lineage>
        <taxon>unclassified sequences</taxon>
        <taxon>metagenomes</taxon>
        <taxon>ecological metagenomes</taxon>
    </lineage>
</organism>
<dbReference type="NCBIfam" id="TIGR03857">
    <property type="entry name" value="F420_MSMEG_2249"/>
    <property type="match status" value="1"/>
</dbReference>
<dbReference type="EMBL" id="CAFBON010000001">
    <property type="protein sequence ID" value="CAB4972716.1"/>
    <property type="molecule type" value="Genomic_DNA"/>
</dbReference>
<dbReference type="EMBL" id="CAFAAJ010000003">
    <property type="protein sequence ID" value="CAB4789088.1"/>
    <property type="molecule type" value="Genomic_DNA"/>
</dbReference>
<feature type="domain" description="Luciferase-like" evidence="2">
    <location>
        <begin position="19"/>
        <end position="324"/>
    </location>
</feature>
<gene>
    <name evidence="3" type="ORF">UFOPK3001_00077</name>
    <name evidence="4" type="ORF">UFOPK3954_00021</name>
</gene>
<accession>A0A6J7LW38</accession>
<dbReference type="InterPro" id="IPR036661">
    <property type="entry name" value="Luciferase-like_sf"/>
</dbReference>
<dbReference type="InterPro" id="IPR011251">
    <property type="entry name" value="Luciferase-like_dom"/>
</dbReference>
<evidence type="ECO:0000259" key="2">
    <source>
        <dbReference type="Pfam" id="PF00296"/>
    </source>
</evidence>
<dbReference type="InterPro" id="IPR022378">
    <property type="entry name" value="F420_OxRdatse_MSMEG2249_pred"/>
</dbReference>
<evidence type="ECO:0000313" key="3">
    <source>
        <dbReference type="EMBL" id="CAB4789088.1"/>
    </source>
</evidence>